<evidence type="ECO:0000313" key="1">
    <source>
        <dbReference type="EMBL" id="SUZ91493.1"/>
    </source>
</evidence>
<reference evidence="1" key="1">
    <citation type="submission" date="2018-05" db="EMBL/GenBank/DDBJ databases">
        <authorList>
            <person name="Lanie J.A."/>
            <person name="Ng W.-L."/>
            <person name="Kazmierczak K.M."/>
            <person name="Andrzejewski T.M."/>
            <person name="Davidsen T.M."/>
            <person name="Wayne K.J."/>
            <person name="Tettelin H."/>
            <person name="Glass J.I."/>
            <person name="Rusch D."/>
            <person name="Podicherti R."/>
            <person name="Tsui H.-C.T."/>
            <person name="Winkler M.E."/>
        </authorList>
    </citation>
    <scope>NUCLEOTIDE SEQUENCE</scope>
</reference>
<accession>A0A381RRK7</accession>
<proteinExistence type="predicted"/>
<dbReference type="EMBL" id="UINC01001979">
    <property type="protein sequence ID" value="SUZ91493.1"/>
    <property type="molecule type" value="Genomic_DNA"/>
</dbReference>
<protein>
    <submittedName>
        <fullName evidence="1">Uncharacterized protein</fullName>
    </submittedName>
</protein>
<dbReference type="AlphaFoldDB" id="A0A381RRK7"/>
<sequence>MVLNRLFAAFTLSVIASVQFSCGGASIADLADSESNAGSAAGRPAQAVIALAPELEVLAVAAYTIDGVSIELLSVSRTGVDAITVRWQYRTRVVEGIHLDPDDDPLDLARDAYLYDRVHQKKYMVIKDNTGQPVTNIHLDDTSLTITPETPLVVSAKFPAPPDNIKRISVYLPGVRPFEDLVFSQ</sequence>
<gene>
    <name evidence="1" type="ORF">METZ01_LOCUS44347</name>
</gene>
<organism evidence="1">
    <name type="scientific">marine metagenome</name>
    <dbReference type="NCBI Taxonomy" id="408172"/>
    <lineage>
        <taxon>unclassified sequences</taxon>
        <taxon>metagenomes</taxon>
        <taxon>ecological metagenomes</taxon>
    </lineage>
</organism>
<name>A0A381RRK7_9ZZZZ</name>